<keyword evidence="3" id="KW-1185">Reference proteome</keyword>
<dbReference type="EMBL" id="VJMH01005122">
    <property type="protein sequence ID" value="KAF0700457.1"/>
    <property type="molecule type" value="Genomic_DNA"/>
</dbReference>
<dbReference type="EMBL" id="CAADRA010005143">
    <property type="protein sequence ID" value="VFT85870.1"/>
    <property type="molecule type" value="Genomic_DNA"/>
</dbReference>
<gene>
    <name evidence="2" type="primary">Aste57867_8986</name>
    <name evidence="1" type="ORF">As57867_008951</name>
    <name evidence="2" type="ORF">ASTE57867_8986</name>
</gene>
<accession>A0A485KLM5</accession>
<organism evidence="2 3">
    <name type="scientific">Aphanomyces stellatus</name>
    <dbReference type="NCBI Taxonomy" id="120398"/>
    <lineage>
        <taxon>Eukaryota</taxon>
        <taxon>Sar</taxon>
        <taxon>Stramenopiles</taxon>
        <taxon>Oomycota</taxon>
        <taxon>Saprolegniomycetes</taxon>
        <taxon>Saprolegniales</taxon>
        <taxon>Verrucalvaceae</taxon>
        <taxon>Aphanomyces</taxon>
    </lineage>
</organism>
<dbReference type="AlphaFoldDB" id="A0A485KLM5"/>
<evidence type="ECO:0000313" key="2">
    <source>
        <dbReference type="EMBL" id="VFT85870.1"/>
    </source>
</evidence>
<dbReference type="OrthoDB" id="79121at2759"/>
<protein>
    <submittedName>
        <fullName evidence="2">Aste57867_8986 protein</fullName>
    </submittedName>
</protein>
<name>A0A485KLM5_9STRA</name>
<proteinExistence type="predicted"/>
<evidence type="ECO:0000313" key="3">
    <source>
        <dbReference type="Proteomes" id="UP000332933"/>
    </source>
</evidence>
<sequence length="140" mass="15561">METICFFNDCVNPALPGRRKCAFHIKKGICAVPDCRNQVYARGHCIRHGGRKACQVPGCAANARVRGRCARHMNTVLDYEPLPLRSPPSAYEDNLSPLSVDSDDTLVQDILDVFFPVCGDDDEPKTMAAWASLDRAEMMF</sequence>
<reference evidence="1" key="2">
    <citation type="submission" date="2019-06" db="EMBL/GenBank/DDBJ databases">
        <title>Genomics analysis of Aphanomyces spp. identifies a new class of oomycete effector associated with host adaptation.</title>
        <authorList>
            <person name="Gaulin E."/>
        </authorList>
    </citation>
    <scope>NUCLEOTIDE SEQUENCE</scope>
    <source>
        <strain evidence="1">CBS 578.67</strain>
    </source>
</reference>
<reference evidence="2 3" key="1">
    <citation type="submission" date="2019-03" db="EMBL/GenBank/DDBJ databases">
        <authorList>
            <person name="Gaulin E."/>
            <person name="Dumas B."/>
        </authorList>
    </citation>
    <scope>NUCLEOTIDE SEQUENCE [LARGE SCALE GENOMIC DNA]</scope>
    <source>
        <strain evidence="2">CBS 568.67</strain>
    </source>
</reference>
<dbReference type="Proteomes" id="UP000332933">
    <property type="component" value="Unassembled WGS sequence"/>
</dbReference>
<evidence type="ECO:0000313" key="1">
    <source>
        <dbReference type="EMBL" id="KAF0700457.1"/>
    </source>
</evidence>